<dbReference type="EMBL" id="CACVKT020005014">
    <property type="protein sequence ID" value="CAC5392615.1"/>
    <property type="molecule type" value="Genomic_DNA"/>
</dbReference>
<proteinExistence type="predicted"/>
<protein>
    <submittedName>
        <fullName evidence="1">Uncharacterized protein</fullName>
    </submittedName>
</protein>
<evidence type="ECO:0000313" key="2">
    <source>
        <dbReference type="Proteomes" id="UP000507470"/>
    </source>
</evidence>
<gene>
    <name evidence="1" type="ORF">MCOR_27543</name>
</gene>
<sequence length="291" mass="34148">MYISKDSFSSHWKFVFATFEAIPGAQLTNGNPDNRKTQKFDLQFIVAPNRACTRPKQIHIQELVDARKSGRYPKAAIRTAMFRSRRKNRHLLHFTRYNGHGFCETYRHKTTAAIPVDTPVSSRNIPLWLNTCPTYTKYFYFPRTIVYNRQTCWMLSPWHSLRCPYAVCMSRGCQGVKASNQGISACRQTKWRTAVDNAISKLNRHTRDWLQNASLCYRYNPFELRNDSLFGKPFEFVPRATEIEPRPIWSPACSSSPKSFYFPRTVTYDEQTCWMLFPWYQIVVPTLHARE</sequence>
<reference evidence="1 2" key="1">
    <citation type="submission" date="2020-06" db="EMBL/GenBank/DDBJ databases">
        <authorList>
            <person name="Li R."/>
            <person name="Bekaert M."/>
        </authorList>
    </citation>
    <scope>NUCLEOTIDE SEQUENCE [LARGE SCALE GENOMIC DNA]</scope>
    <source>
        <strain evidence="2">wild</strain>
    </source>
</reference>
<dbReference type="Proteomes" id="UP000507470">
    <property type="component" value="Unassembled WGS sequence"/>
</dbReference>
<dbReference type="AlphaFoldDB" id="A0A6J8C881"/>
<organism evidence="1 2">
    <name type="scientific">Mytilus coruscus</name>
    <name type="common">Sea mussel</name>
    <dbReference type="NCBI Taxonomy" id="42192"/>
    <lineage>
        <taxon>Eukaryota</taxon>
        <taxon>Metazoa</taxon>
        <taxon>Spiralia</taxon>
        <taxon>Lophotrochozoa</taxon>
        <taxon>Mollusca</taxon>
        <taxon>Bivalvia</taxon>
        <taxon>Autobranchia</taxon>
        <taxon>Pteriomorphia</taxon>
        <taxon>Mytilida</taxon>
        <taxon>Mytiloidea</taxon>
        <taxon>Mytilidae</taxon>
        <taxon>Mytilinae</taxon>
        <taxon>Mytilus</taxon>
    </lineage>
</organism>
<keyword evidence="2" id="KW-1185">Reference proteome</keyword>
<accession>A0A6J8C881</accession>
<name>A0A6J8C881_MYTCO</name>
<evidence type="ECO:0000313" key="1">
    <source>
        <dbReference type="EMBL" id="CAC5392615.1"/>
    </source>
</evidence>
<dbReference type="OrthoDB" id="6152649at2759"/>